<dbReference type="InterPro" id="IPR008271">
    <property type="entry name" value="Ser/Thr_kinase_AS"/>
</dbReference>
<dbReference type="SUPFAM" id="SSF56112">
    <property type="entry name" value="Protein kinase-like (PK-like)"/>
    <property type="match status" value="1"/>
</dbReference>
<dbReference type="PROSITE" id="PS00108">
    <property type="entry name" value="PROTEIN_KINASE_ST"/>
    <property type="match status" value="1"/>
</dbReference>
<dbReference type="InterPro" id="IPR011009">
    <property type="entry name" value="Kinase-like_dom_sf"/>
</dbReference>
<comment type="subcellular location">
    <subcellularLocation>
        <location evidence="1">Membrane</location>
        <topology evidence="1">Single-pass type I membrane protein</topology>
    </subcellularLocation>
</comment>
<evidence type="ECO:0000256" key="1">
    <source>
        <dbReference type="ARBA" id="ARBA00004479"/>
    </source>
</evidence>
<feature type="domain" description="Protein kinase" evidence="2">
    <location>
        <begin position="1"/>
        <end position="155"/>
    </location>
</feature>
<dbReference type="Proteomes" id="UP000325081">
    <property type="component" value="Unassembled WGS sequence"/>
</dbReference>
<proteinExistence type="predicted"/>
<sequence length="155" mass="17475">MNALNLSSTTGRVEIYAVTKILKLYACLTRGYSHCLVFGERELFPSLTSSVNRRYKIGLGAAKGLAYLHHDCSPPIIHRDIKSTNILLDEDYKAKIADFGVAVNCRLFALTFIEGLLTEKSHVYYRYNFGIVSSDRKRADRSGIWQRAGHRTLCA</sequence>
<accession>A0A5A7P453</accession>
<dbReference type="Pfam" id="PF00069">
    <property type="entry name" value="Pkinase"/>
    <property type="match status" value="1"/>
</dbReference>
<organism evidence="3 4">
    <name type="scientific">Striga asiatica</name>
    <name type="common">Asiatic witchweed</name>
    <name type="synonym">Buchnera asiatica</name>
    <dbReference type="NCBI Taxonomy" id="4170"/>
    <lineage>
        <taxon>Eukaryota</taxon>
        <taxon>Viridiplantae</taxon>
        <taxon>Streptophyta</taxon>
        <taxon>Embryophyta</taxon>
        <taxon>Tracheophyta</taxon>
        <taxon>Spermatophyta</taxon>
        <taxon>Magnoliopsida</taxon>
        <taxon>eudicotyledons</taxon>
        <taxon>Gunneridae</taxon>
        <taxon>Pentapetalae</taxon>
        <taxon>asterids</taxon>
        <taxon>lamiids</taxon>
        <taxon>Lamiales</taxon>
        <taxon>Orobanchaceae</taxon>
        <taxon>Buchnereae</taxon>
        <taxon>Striga</taxon>
    </lineage>
</organism>
<keyword evidence="3" id="KW-0418">Kinase</keyword>
<protein>
    <submittedName>
        <fullName evidence="3">Leucine-rich receptor-like protein kinase family protein</fullName>
    </submittedName>
</protein>
<dbReference type="Gene3D" id="1.10.510.10">
    <property type="entry name" value="Transferase(Phosphotransferase) domain 1"/>
    <property type="match status" value="1"/>
</dbReference>
<reference evidence="4" key="1">
    <citation type="journal article" date="2019" name="Curr. Biol.">
        <title>Genome Sequence of Striga asiatica Provides Insight into the Evolution of Plant Parasitism.</title>
        <authorList>
            <person name="Yoshida S."/>
            <person name="Kim S."/>
            <person name="Wafula E.K."/>
            <person name="Tanskanen J."/>
            <person name="Kim Y.M."/>
            <person name="Honaas L."/>
            <person name="Yang Z."/>
            <person name="Spallek T."/>
            <person name="Conn C.E."/>
            <person name="Ichihashi Y."/>
            <person name="Cheong K."/>
            <person name="Cui S."/>
            <person name="Der J.P."/>
            <person name="Gundlach H."/>
            <person name="Jiao Y."/>
            <person name="Hori C."/>
            <person name="Ishida J.K."/>
            <person name="Kasahara H."/>
            <person name="Kiba T."/>
            <person name="Kim M.S."/>
            <person name="Koo N."/>
            <person name="Laohavisit A."/>
            <person name="Lee Y.H."/>
            <person name="Lumba S."/>
            <person name="McCourt P."/>
            <person name="Mortimer J.C."/>
            <person name="Mutuku J.M."/>
            <person name="Nomura T."/>
            <person name="Sasaki-Sekimoto Y."/>
            <person name="Seto Y."/>
            <person name="Wang Y."/>
            <person name="Wakatake T."/>
            <person name="Sakakibara H."/>
            <person name="Demura T."/>
            <person name="Yamaguchi S."/>
            <person name="Yoneyama K."/>
            <person name="Manabe R.I."/>
            <person name="Nelson D.C."/>
            <person name="Schulman A.H."/>
            <person name="Timko M.P."/>
            <person name="dePamphilis C.W."/>
            <person name="Choi D."/>
            <person name="Shirasu K."/>
        </authorList>
    </citation>
    <scope>NUCLEOTIDE SEQUENCE [LARGE SCALE GENOMIC DNA]</scope>
    <source>
        <strain evidence="4">cv. UVA1</strain>
    </source>
</reference>
<dbReference type="InterPro" id="IPR000719">
    <property type="entry name" value="Prot_kinase_dom"/>
</dbReference>
<keyword evidence="3" id="KW-0675">Receptor</keyword>
<dbReference type="PANTHER" id="PTHR48006">
    <property type="entry name" value="LEUCINE-RICH REPEAT-CONTAINING PROTEIN DDB_G0281931-RELATED"/>
    <property type="match status" value="1"/>
</dbReference>
<dbReference type="GO" id="GO:0004672">
    <property type="term" value="F:protein kinase activity"/>
    <property type="evidence" value="ECO:0007669"/>
    <property type="project" value="InterPro"/>
</dbReference>
<keyword evidence="3" id="KW-0808">Transferase</keyword>
<dbReference type="PANTHER" id="PTHR48006:SF92">
    <property type="entry name" value="LRR RECEPTOR-LIKE SERINE_THREONINE-PROTEIN KINASE GSO1"/>
    <property type="match status" value="1"/>
</dbReference>
<dbReference type="EMBL" id="BKCP01002002">
    <property type="protein sequence ID" value="GER27532.1"/>
    <property type="molecule type" value="Genomic_DNA"/>
</dbReference>
<comment type="caution">
    <text evidence="3">The sequence shown here is derived from an EMBL/GenBank/DDBJ whole genome shotgun (WGS) entry which is preliminary data.</text>
</comment>
<name>A0A5A7P453_STRAF</name>
<evidence type="ECO:0000313" key="3">
    <source>
        <dbReference type="EMBL" id="GER27532.1"/>
    </source>
</evidence>
<dbReference type="OrthoDB" id="912893at2759"/>
<dbReference type="GO" id="GO:0016020">
    <property type="term" value="C:membrane"/>
    <property type="evidence" value="ECO:0007669"/>
    <property type="project" value="UniProtKB-SubCell"/>
</dbReference>
<evidence type="ECO:0000259" key="2">
    <source>
        <dbReference type="PROSITE" id="PS50011"/>
    </source>
</evidence>
<gene>
    <name evidence="3" type="ORF">STAS_03250</name>
</gene>
<keyword evidence="4" id="KW-1185">Reference proteome</keyword>
<dbReference type="AlphaFoldDB" id="A0A5A7P453"/>
<evidence type="ECO:0000313" key="4">
    <source>
        <dbReference type="Proteomes" id="UP000325081"/>
    </source>
</evidence>
<dbReference type="PROSITE" id="PS50011">
    <property type="entry name" value="PROTEIN_KINASE_DOM"/>
    <property type="match status" value="1"/>
</dbReference>
<dbReference type="InterPro" id="IPR051824">
    <property type="entry name" value="LRR_Rcpt-Like_S/T_Kinase"/>
</dbReference>
<dbReference type="GO" id="GO:0005524">
    <property type="term" value="F:ATP binding"/>
    <property type="evidence" value="ECO:0007669"/>
    <property type="project" value="InterPro"/>
</dbReference>